<evidence type="ECO:0000259" key="1">
    <source>
        <dbReference type="PROSITE" id="PS51340"/>
    </source>
</evidence>
<dbReference type="SUPFAM" id="SSF50800">
    <property type="entry name" value="PK beta-barrel domain-like"/>
    <property type="match status" value="1"/>
</dbReference>
<dbReference type="PROSITE" id="PS51340">
    <property type="entry name" value="MOSC"/>
    <property type="match status" value="1"/>
</dbReference>
<dbReference type="InterPro" id="IPR052353">
    <property type="entry name" value="Benzoxazolinone_Detox_Enz"/>
</dbReference>
<dbReference type="AlphaFoldDB" id="A0A447CWF0"/>
<dbReference type="OrthoDB" id="9786134at2"/>
<accession>A0A447CWF0</accession>
<dbReference type="InterPro" id="IPR005302">
    <property type="entry name" value="MoCF_Sase_C"/>
</dbReference>
<dbReference type="PANTHER" id="PTHR30212:SF2">
    <property type="entry name" value="PROTEIN YIIM"/>
    <property type="match status" value="1"/>
</dbReference>
<dbReference type="EMBL" id="UWOC01000150">
    <property type="protein sequence ID" value="VCU09601.1"/>
    <property type="molecule type" value="Genomic_DNA"/>
</dbReference>
<dbReference type="Proteomes" id="UP000289200">
    <property type="component" value="Unassembled WGS sequence"/>
</dbReference>
<dbReference type="Pfam" id="PF03473">
    <property type="entry name" value="MOSC"/>
    <property type="match status" value="1"/>
</dbReference>
<dbReference type="Gene3D" id="2.40.33.20">
    <property type="entry name" value="PK beta-barrel domain-like"/>
    <property type="match status" value="1"/>
</dbReference>
<dbReference type="InterPro" id="IPR011037">
    <property type="entry name" value="Pyrv_Knase-like_insert_dom_sf"/>
</dbReference>
<reference evidence="3" key="1">
    <citation type="submission" date="2018-10" db="EMBL/GenBank/DDBJ databases">
        <authorList>
            <person name="Peiro R."/>
            <person name="Begona"/>
            <person name="Cbmso G."/>
            <person name="Lopez M."/>
            <person name="Gonzalez S."/>
            <person name="Sacristan E."/>
            <person name="Castillo E."/>
        </authorList>
    </citation>
    <scope>NUCLEOTIDE SEQUENCE [LARGE SCALE GENOMIC DNA]</scope>
</reference>
<organism evidence="2 3">
    <name type="scientific">Rhodoplanes serenus</name>
    <dbReference type="NCBI Taxonomy" id="200615"/>
    <lineage>
        <taxon>Bacteria</taxon>
        <taxon>Pseudomonadati</taxon>
        <taxon>Pseudomonadota</taxon>
        <taxon>Alphaproteobacteria</taxon>
        <taxon>Hyphomicrobiales</taxon>
        <taxon>Nitrobacteraceae</taxon>
        <taxon>Rhodoplanes</taxon>
    </lineage>
</organism>
<dbReference type="InterPro" id="IPR005163">
    <property type="entry name" value="Tri_helical_YiiM-like"/>
</dbReference>
<comment type="caution">
    <text evidence="2">The sequence shown here is derived from an EMBL/GenBank/DDBJ whole genome shotgun (WGS) entry which is preliminary data.</text>
</comment>
<proteinExistence type="predicted"/>
<gene>
    <name evidence="2" type="ORF">RHODGE_RHODGE_02772</name>
</gene>
<evidence type="ECO:0000313" key="2">
    <source>
        <dbReference type="EMBL" id="VCU09601.1"/>
    </source>
</evidence>
<name>A0A447CWF0_9BRAD</name>
<sequence>MIVVDHLLVGSLAALGPRAVPSGIDKRPVSGRMWLGREGFTGDAQGDLKHHGGPEKAVHHYPFEHYAGWRDEIGTAAVLERPGAFGENLSTAGLTEADVAVGDTFRLGGALVQVSQGRRPCWKLNLRFGVSDMALRVQRSGRTGWYYRVLEEGPVAAGDALVLVDRLSPEWTLTRLWRVLYVDTLAIDQLRAMSEIAHLSEPWRQTAAKRLASRQVEDWSRRLVGEEAPQRD</sequence>
<dbReference type="GO" id="GO:0003824">
    <property type="term" value="F:catalytic activity"/>
    <property type="evidence" value="ECO:0007669"/>
    <property type="project" value="InterPro"/>
</dbReference>
<dbReference type="GO" id="GO:0030170">
    <property type="term" value="F:pyridoxal phosphate binding"/>
    <property type="evidence" value="ECO:0007669"/>
    <property type="project" value="InterPro"/>
</dbReference>
<dbReference type="Pfam" id="PF03475">
    <property type="entry name" value="YiiM_3-alpha"/>
    <property type="match status" value="1"/>
</dbReference>
<feature type="domain" description="MOSC" evidence="1">
    <location>
        <begin position="27"/>
        <end position="164"/>
    </location>
</feature>
<keyword evidence="3" id="KW-1185">Reference proteome</keyword>
<dbReference type="PANTHER" id="PTHR30212">
    <property type="entry name" value="PROTEIN YIIM"/>
    <property type="match status" value="1"/>
</dbReference>
<dbReference type="GO" id="GO:0030151">
    <property type="term" value="F:molybdenum ion binding"/>
    <property type="evidence" value="ECO:0007669"/>
    <property type="project" value="InterPro"/>
</dbReference>
<protein>
    <recommendedName>
        <fullName evidence="1">MOSC domain-containing protein</fullName>
    </recommendedName>
</protein>
<evidence type="ECO:0000313" key="3">
    <source>
        <dbReference type="Proteomes" id="UP000289200"/>
    </source>
</evidence>